<feature type="signal peptide" evidence="1">
    <location>
        <begin position="1"/>
        <end position="19"/>
    </location>
</feature>
<evidence type="ECO:0000313" key="4">
    <source>
        <dbReference type="Proteomes" id="UP000198796"/>
    </source>
</evidence>
<proteinExistence type="predicted"/>
<evidence type="ECO:0000313" key="3">
    <source>
        <dbReference type="EMBL" id="SFB13568.1"/>
    </source>
</evidence>
<dbReference type="GO" id="GO:0015288">
    <property type="term" value="F:porin activity"/>
    <property type="evidence" value="ECO:0007669"/>
    <property type="project" value="InterPro"/>
</dbReference>
<feature type="domain" description="Porin" evidence="2">
    <location>
        <begin position="8"/>
        <end position="343"/>
    </location>
</feature>
<dbReference type="Proteomes" id="UP000198796">
    <property type="component" value="Unassembled WGS sequence"/>
</dbReference>
<dbReference type="EMBL" id="FOJU01000005">
    <property type="protein sequence ID" value="SFB13568.1"/>
    <property type="molecule type" value="Genomic_DNA"/>
</dbReference>
<dbReference type="STRING" id="871651.SAMN05421688_3191"/>
<dbReference type="SUPFAM" id="SSF56935">
    <property type="entry name" value="Porins"/>
    <property type="match status" value="2"/>
</dbReference>
<reference evidence="3 4" key="1">
    <citation type="submission" date="2016-10" db="EMBL/GenBank/DDBJ databases">
        <authorList>
            <person name="de Groot N.N."/>
        </authorList>
    </citation>
    <scope>NUCLEOTIDE SEQUENCE [LARGE SCALE GENOMIC DNA]</scope>
    <source>
        <strain evidence="3 4">DSM 29316</strain>
    </source>
</reference>
<dbReference type="InterPro" id="IPR033900">
    <property type="entry name" value="Gram_neg_porin_domain"/>
</dbReference>
<dbReference type="AlphaFoldDB" id="A0A1I0YMM1"/>
<accession>A0A1I0YMM1</accession>
<dbReference type="Pfam" id="PF13609">
    <property type="entry name" value="Porin_4"/>
    <property type="match status" value="1"/>
</dbReference>
<dbReference type="RefSeq" id="WP_092066647.1">
    <property type="nucleotide sequence ID" value="NZ_FOJU01000005.1"/>
</dbReference>
<gene>
    <name evidence="3" type="ORF">SAMN05421688_3191</name>
</gene>
<evidence type="ECO:0000259" key="2">
    <source>
        <dbReference type="Pfam" id="PF13609"/>
    </source>
</evidence>
<dbReference type="Gene3D" id="2.40.160.10">
    <property type="entry name" value="Porin"/>
    <property type="match status" value="1"/>
</dbReference>
<keyword evidence="1" id="KW-0732">Signal</keyword>
<dbReference type="OrthoDB" id="7874340at2"/>
<organism evidence="3 4">
    <name type="scientific">Poseidonocella pacifica</name>
    <dbReference type="NCBI Taxonomy" id="871651"/>
    <lineage>
        <taxon>Bacteria</taxon>
        <taxon>Pseudomonadati</taxon>
        <taxon>Pseudomonadota</taxon>
        <taxon>Alphaproteobacteria</taxon>
        <taxon>Rhodobacterales</taxon>
        <taxon>Roseobacteraceae</taxon>
        <taxon>Poseidonocella</taxon>
    </lineage>
</organism>
<dbReference type="GO" id="GO:0016020">
    <property type="term" value="C:membrane"/>
    <property type="evidence" value="ECO:0007669"/>
    <property type="project" value="InterPro"/>
</dbReference>
<feature type="chain" id="PRO_5011663815" evidence="1">
    <location>
        <begin position="20"/>
        <end position="366"/>
    </location>
</feature>
<evidence type="ECO:0000256" key="1">
    <source>
        <dbReference type="SAM" id="SignalP"/>
    </source>
</evidence>
<keyword evidence="4" id="KW-1185">Reference proteome</keyword>
<dbReference type="InterPro" id="IPR023614">
    <property type="entry name" value="Porin_dom_sf"/>
</dbReference>
<protein>
    <submittedName>
        <fullName evidence="3">Porin</fullName>
    </submittedName>
</protein>
<name>A0A1I0YMM1_9RHOB</name>
<sequence>MKRILLTSTALVAFAGAAAADISWSGAAELGFNDDLEDGVYADIDIDLSASQELDNGVTATLTYGFELEDSDGPNDLDGDNYSTDDNVTLSLTSEMASMVVGDTTFAAENYWNGVTNMEEDNFSEADGEFVIRGEVMYNTITAGVSYIVHTDEVADGGNGTGELDQLSFGATGDFSGVSFSVAYQEEADEAYDADFNGDFYTTEVWGVSVGTTISGADVLFAYASEDDEDSIGVEATMPVGPVSVTAFYVAESRDEGTDDDVDEDGEDNYGLIVAYADGPFSVDAFFHGGGDEDAGIHLGYDVGNGLMLYAGYSDDDGQYVAGEYDLGGGASFLVSYAEDEDDEENDEIGPQEYYHGTTLALNLAF</sequence>